<dbReference type="GO" id="GO:0008832">
    <property type="term" value="F:dGTPase activity"/>
    <property type="evidence" value="ECO:0007669"/>
    <property type="project" value="TreeGrafter"/>
</dbReference>
<dbReference type="InterPro" id="IPR050135">
    <property type="entry name" value="dGTPase-like"/>
</dbReference>
<feature type="domain" description="HD/PDEase" evidence="1">
    <location>
        <begin position="70"/>
        <end position="185"/>
    </location>
</feature>
<dbReference type="RefSeq" id="XP_007835173.1">
    <property type="nucleotide sequence ID" value="XM_007836982.1"/>
</dbReference>
<organism evidence="2 3">
    <name type="scientific">Pestalotiopsis fici (strain W106-1 / CGMCC3.15140)</name>
    <dbReference type="NCBI Taxonomy" id="1229662"/>
    <lineage>
        <taxon>Eukaryota</taxon>
        <taxon>Fungi</taxon>
        <taxon>Dikarya</taxon>
        <taxon>Ascomycota</taxon>
        <taxon>Pezizomycotina</taxon>
        <taxon>Sordariomycetes</taxon>
        <taxon>Xylariomycetidae</taxon>
        <taxon>Amphisphaeriales</taxon>
        <taxon>Sporocadaceae</taxon>
        <taxon>Pestalotiopsis</taxon>
    </lineage>
</organism>
<dbReference type="STRING" id="1229662.W3X663"/>
<dbReference type="OrthoDB" id="9991235at2759"/>
<dbReference type="InParanoid" id="W3X663"/>
<dbReference type="OMA" id="FQTHESP"/>
<protein>
    <recommendedName>
        <fullName evidence="1">HD/PDEase domain-containing protein</fullName>
    </recommendedName>
</protein>
<dbReference type="Gene3D" id="1.10.3210.10">
    <property type="entry name" value="Hypothetical protein af1432"/>
    <property type="match status" value="1"/>
</dbReference>
<dbReference type="Proteomes" id="UP000030651">
    <property type="component" value="Unassembled WGS sequence"/>
</dbReference>
<name>W3X663_PESFW</name>
<dbReference type="PANTHER" id="PTHR11373">
    <property type="entry name" value="DEOXYNUCLEOSIDE TRIPHOSPHATE TRIPHOSPHOHYDROLASE"/>
    <property type="match status" value="1"/>
</dbReference>
<dbReference type="PANTHER" id="PTHR11373:SF4">
    <property type="entry name" value="DEOXYNUCLEOSIDE TRIPHOSPHATE TRIPHOSPHOHYDROLASE SAMHD1"/>
    <property type="match status" value="1"/>
</dbReference>
<dbReference type="GO" id="GO:0005634">
    <property type="term" value="C:nucleus"/>
    <property type="evidence" value="ECO:0007669"/>
    <property type="project" value="TreeGrafter"/>
</dbReference>
<evidence type="ECO:0000313" key="3">
    <source>
        <dbReference type="Proteomes" id="UP000030651"/>
    </source>
</evidence>
<dbReference type="HOGENOM" id="CLU_056050_0_0_1"/>
<dbReference type="KEGG" id="pfy:PFICI_08401"/>
<dbReference type="InterPro" id="IPR003607">
    <property type="entry name" value="HD/PDEase_dom"/>
</dbReference>
<dbReference type="SMART" id="SM00471">
    <property type="entry name" value="HDc"/>
    <property type="match status" value="1"/>
</dbReference>
<dbReference type="GO" id="GO:0006203">
    <property type="term" value="P:dGTP catabolic process"/>
    <property type="evidence" value="ECO:0007669"/>
    <property type="project" value="TreeGrafter"/>
</dbReference>
<sequence length="353" mass="39122">MAQQSQLFTSGHFQTIDLSSANDQVIIEDQIYGQFTVTEPVLVELLRSPAVVRLAGVHQHGISGLLRLTPPVSRMEHSVGAFLLVRLVGGAVDEQVAGLLHDISHTAMSHVVDFALSAPGEGSFHEVHKMRYVMKTQIPEILARHGFTDLRPLEEVLYPLVEQDAPHLCADRLDYGLRDAVGFGHMSLEDAQSVLKSLKAVPSSSHPKRILVLQDPQLALALAKAYMACDKEVWGNTAHGDIYIRTANLMKTLIRNGSVHEDELWTLSDAEFWIRMRQAADAEGQKAMDRLETEGLPDEKGLPLPRSAKVRTIDPDMLLAHTEQPLPLSVVLPEYAAEKQDYIKIRRALYAPA</sequence>
<evidence type="ECO:0000313" key="2">
    <source>
        <dbReference type="EMBL" id="ETS80872.1"/>
    </source>
</evidence>
<dbReference type="GeneID" id="19273414"/>
<accession>W3X663</accession>
<dbReference type="SUPFAM" id="SSF109604">
    <property type="entry name" value="HD-domain/PDEase-like"/>
    <property type="match status" value="1"/>
</dbReference>
<dbReference type="EMBL" id="KI912113">
    <property type="protein sequence ID" value="ETS80872.1"/>
    <property type="molecule type" value="Genomic_DNA"/>
</dbReference>
<proteinExistence type="predicted"/>
<dbReference type="eggNOG" id="ENOG502RY2F">
    <property type="taxonomic scope" value="Eukaryota"/>
</dbReference>
<evidence type="ECO:0000259" key="1">
    <source>
        <dbReference type="SMART" id="SM00471"/>
    </source>
</evidence>
<reference evidence="3" key="1">
    <citation type="journal article" date="2015" name="BMC Genomics">
        <title>Genomic and transcriptomic analysis of the endophytic fungus Pestalotiopsis fici reveals its lifestyle and high potential for synthesis of natural products.</title>
        <authorList>
            <person name="Wang X."/>
            <person name="Zhang X."/>
            <person name="Liu L."/>
            <person name="Xiang M."/>
            <person name="Wang W."/>
            <person name="Sun X."/>
            <person name="Che Y."/>
            <person name="Guo L."/>
            <person name="Liu G."/>
            <person name="Guo L."/>
            <person name="Wang C."/>
            <person name="Yin W.B."/>
            <person name="Stadler M."/>
            <person name="Zhang X."/>
            <person name="Liu X."/>
        </authorList>
    </citation>
    <scope>NUCLEOTIDE SEQUENCE [LARGE SCALE GENOMIC DNA]</scope>
    <source>
        <strain evidence="3">W106-1 / CGMCC3.15140</strain>
    </source>
</reference>
<gene>
    <name evidence="2" type="ORF">PFICI_08401</name>
</gene>
<keyword evidence="3" id="KW-1185">Reference proteome</keyword>
<dbReference type="AlphaFoldDB" id="W3X663"/>